<reference evidence="4 5" key="1">
    <citation type="submission" date="2016-10" db="EMBL/GenBank/DDBJ databases">
        <authorList>
            <person name="de Groot N.N."/>
        </authorList>
    </citation>
    <scope>NUCLEOTIDE SEQUENCE [LARGE SCALE GENOMIC DNA]</scope>
    <source>
        <strain evidence="4 5">DSM 26656</strain>
    </source>
</reference>
<dbReference type="PROSITE" id="PS50110">
    <property type="entry name" value="RESPONSE_REGULATORY"/>
    <property type="match status" value="1"/>
</dbReference>
<keyword evidence="5" id="KW-1185">Reference proteome</keyword>
<feature type="modified residue" description="4-aspartylphosphate" evidence="2">
    <location>
        <position position="56"/>
    </location>
</feature>
<name>A0A1H6CT01_9HYPH</name>
<evidence type="ECO:0000256" key="1">
    <source>
        <dbReference type="ARBA" id="ARBA00022553"/>
    </source>
</evidence>
<dbReference type="RefSeq" id="WP_103874894.1">
    <property type="nucleotide sequence ID" value="NZ_FNUY01000012.1"/>
</dbReference>
<feature type="domain" description="Response regulatory" evidence="3">
    <location>
        <begin position="7"/>
        <end position="120"/>
    </location>
</feature>
<dbReference type="AlphaFoldDB" id="A0A1H6CT01"/>
<dbReference type="SMART" id="SM00448">
    <property type="entry name" value="REC"/>
    <property type="match status" value="1"/>
</dbReference>
<dbReference type="InterPro" id="IPR011006">
    <property type="entry name" value="CheY-like_superfamily"/>
</dbReference>
<dbReference type="GO" id="GO:0000160">
    <property type="term" value="P:phosphorelay signal transduction system"/>
    <property type="evidence" value="ECO:0007669"/>
    <property type="project" value="InterPro"/>
</dbReference>
<proteinExistence type="predicted"/>
<dbReference type="Gene3D" id="3.40.50.2300">
    <property type="match status" value="1"/>
</dbReference>
<evidence type="ECO:0000313" key="5">
    <source>
        <dbReference type="Proteomes" id="UP000236743"/>
    </source>
</evidence>
<sequence length="123" mass="13272">MAQELTCIAIVDDDPSVLKSLSRTLRVRGYQTYAYESASDFLASLTGKTPACLIVDVQMPGMTGIELIQHLMTAGIHIPTIVITANTSRILERPESKAITAVLTKPLLNTELFGAINLAIGEK</sequence>
<gene>
    <name evidence="4" type="ORF">SAMN04488115_11216</name>
</gene>
<dbReference type="Pfam" id="PF00072">
    <property type="entry name" value="Response_reg"/>
    <property type="match status" value="1"/>
</dbReference>
<evidence type="ECO:0000256" key="2">
    <source>
        <dbReference type="PROSITE-ProRule" id="PRU00169"/>
    </source>
</evidence>
<evidence type="ECO:0000259" key="3">
    <source>
        <dbReference type="PROSITE" id="PS50110"/>
    </source>
</evidence>
<organism evidence="4 5">
    <name type="scientific">Bosea lathyri</name>
    <dbReference type="NCBI Taxonomy" id="1036778"/>
    <lineage>
        <taxon>Bacteria</taxon>
        <taxon>Pseudomonadati</taxon>
        <taxon>Pseudomonadota</taxon>
        <taxon>Alphaproteobacteria</taxon>
        <taxon>Hyphomicrobiales</taxon>
        <taxon>Boseaceae</taxon>
        <taxon>Bosea</taxon>
    </lineage>
</organism>
<dbReference type="Proteomes" id="UP000236743">
    <property type="component" value="Unassembled WGS sequence"/>
</dbReference>
<dbReference type="PANTHER" id="PTHR44591:SF25">
    <property type="entry name" value="CHEMOTAXIS TWO-COMPONENT RESPONSE REGULATOR"/>
    <property type="match status" value="1"/>
</dbReference>
<protein>
    <submittedName>
        <fullName evidence="4">Response regulator receiver domain-containing protein</fullName>
    </submittedName>
</protein>
<dbReference type="InterPro" id="IPR001789">
    <property type="entry name" value="Sig_transdc_resp-reg_receiver"/>
</dbReference>
<dbReference type="PANTHER" id="PTHR44591">
    <property type="entry name" value="STRESS RESPONSE REGULATOR PROTEIN 1"/>
    <property type="match status" value="1"/>
</dbReference>
<dbReference type="SUPFAM" id="SSF52172">
    <property type="entry name" value="CheY-like"/>
    <property type="match status" value="1"/>
</dbReference>
<dbReference type="OrthoDB" id="9782655at2"/>
<evidence type="ECO:0000313" key="4">
    <source>
        <dbReference type="EMBL" id="SEG75566.1"/>
    </source>
</evidence>
<keyword evidence="1 2" id="KW-0597">Phosphoprotein</keyword>
<dbReference type="InterPro" id="IPR050595">
    <property type="entry name" value="Bact_response_regulator"/>
</dbReference>
<accession>A0A1H6CT01</accession>
<dbReference type="EMBL" id="FNUY01000012">
    <property type="protein sequence ID" value="SEG75566.1"/>
    <property type="molecule type" value="Genomic_DNA"/>
</dbReference>